<proteinExistence type="predicted"/>
<dbReference type="Gene3D" id="3.20.20.140">
    <property type="entry name" value="Metal-dependent hydrolases"/>
    <property type="match status" value="1"/>
</dbReference>
<feature type="domain" description="Amidohydrolase-related" evidence="1">
    <location>
        <begin position="11"/>
        <end position="84"/>
    </location>
</feature>
<gene>
    <name evidence="2" type="ORF">AUC43_05820</name>
</gene>
<sequence length="89" mass="9591">MHAIGNVFSHGDNAREMEQLVKEFGLTPLQVLRQATSGNAQIFHLIDRGSIRPGLLADLVAVAGDPTQDVGAVRKVQLVMKGGVLYKQP</sequence>
<dbReference type="Proteomes" id="UP000059542">
    <property type="component" value="Chromosome"/>
</dbReference>
<name>A0A0U4AM46_9BACT</name>
<dbReference type="PANTHER" id="PTHR43135">
    <property type="entry name" value="ALPHA-D-RIBOSE 1-METHYLPHOSPHONATE 5-TRIPHOSPHATE DIPHOSPHATASE"/>
    <property type="match status" value="1"/>
</dbReference>
<organism evidence="2 3">
    <name type="scientific">Hymenobacter sedentarius</name>
    <dbReference type="NCBI Taxonomy" id="1411621"/>
    <lineage>
        <taxon>Bacteria</taxon>
        <taxon>Pseudomonadati</taxon>
        <taxon>Bacteroidota</taxon>
        <taxon>Cytophagia</taxon>
        <taxon>Cytophagales</taxon>
        <taxon>Hymenobacteraceae</taxon>
        <taxon>Hymenobacter</taxon>
    </lineage>
</organism>
<dbReference type="SUPFAM" id="SSF51338">
    <property type="entry name" value="Composite domain of metallo-dependent hydrolases"/>
    <property type="match status" value="1"/>
</dbReference>
<reference evidence="2 3" key="1">
    <citation type="submission" date="2015-12" db="EMBL/GenBank/DDBJ databases">
        <authorList>
            <person name="Shamseldin A."/>
            <person name="Moawad H."/>
            <person name="Abd El-Rahim W.M."/>
            <person name="Sadowsky M.J."/>
        </authorList>
    </citation>
    <scope>NUCLEOTIDE SEQUENCE [LARGE SCALE GENOMIC DNA]</scope>
    <source>
        <strain evidence="2 3">DG5B</strain>
    </source>
</reference>
<protein>
    <recommendedName>
        <fullName evidence="1">Amidohydrolase-related domain-containing protein</fullName>
    </recommendedName>
</protein>
<accession>A0A0U4AM46</accession>
<dbReference type="PANTHER" id="PTHR43135:SF3">
    <property type="entry name" value="ALPHA-D-RIBOSE 1-METHYLPHOSPHONATE 5-TRIPHOSPHATE DIPHOSPHATASE"/>
    <property type="match status" value="1"/>
</dbReference>
<dbReference type="GO" id="GO:0016810">
    <property type="term" value="F:hydrolase activity, acting on carbon-nitrogen (but not peptide) bonds"/>
    <property type="evidence" value="ECO:0007669"/>
    <property type="project" value="InterPro"/>
</dbReference>
<dbReference type="OrthoDB" id="9797498at2"/>
<dbReference type="InterPro" id="IPR006680">
    <property type="entry name" value="Amidohydro-rel"/>
</dbReference>
<dbReference type="Pfam" id="PF01979">
    <property type="entry name" value="Amidohydro_1"/>
    <property type="match status" value="1"/>
</dbReference>
<dbReference type="InterPro" id="IPR051781">
    <property type="entry name" value="Metallo-dep_Hydrolase"/>
</dbReference>
<evidence type="ECO:0000313" key="2">
    <source>
        <dbReference type="EMBL" id="ALW84640.1"/>
    </source>
</evidence>
<evidence type="ECO:0000259" key="1">
    <source>
        <dbReference type="Pfam" id="PF01979"/>
    </source>
</evidence>
<dbReference type="Gene3D" id="2.30.40.10">
    <property type="entry name" value="Urease, subunit C, domain 1"/>
    <property type="match status" value="1"/>
</dbReference>
<dbReference type="AlphaFoldDB" id="A0A0U4AM46"/>
<dbReference type="EMBL" id="CP013909">
    <property type="protein sequence ID" value="ALW84640.1"/>
    <property type="molecule type" value="Genomic_DNA"/>
</dbReference>
<dbReference type="InterPro" id="IPR011059">
    <property type="entry name" value="Metal-dep_hydrolase_composite"/>
</dbReference>
<dbReference type="STRING" id="1411621.AUC43_05820"/>
<dbReference type="RefSeq" id="WP_068190953.1">
    <property type="nucleotide sequence ID" value="NZ_CP013909.1"/>
</dbReference>
<dbReference type="KEGG" id="hyg:AUC43_05820"/>
<keyword evidence="3" id="KW-1185">Reference proteome</keyword>
<evidence type="ECO:0000313" key="3">
    <source>
        <dbReference type="Proteomes" id="UP000059542"/>
    </source>
</evidence>